<organism evidence="3 4">
    <name type="scientific">Thermasporomyces composti</name>
    <dbReference type="NCBI Taxonomy" id="696763"/>
    <lineage>
        <taxon>Bacteria</taxon>
        <taxon>Bacillati</taxon>
        <taxon>Actinomycetota</taxon>
        <taxon>Actinomycetes</taxon>
        <taxon>Propionibacteriales</taxon>
        <taxon>Nocardioidaceae</taxon>
        <taxon>Thermasporomyces</taxon>
    </lineage>
</organism>
<proteinExistence type="predicted"/>
<protein>
    <submittedName>
        <fullName evidence="3">Nicotine blue oxidoreductase</fullName>
    </submittedName>
</protein>
<dbReference type="Pfam" id="PF12804">
    <property type="entry name" value="NTP_transf_3"/>
    <property type="match status" value="1"/>
</dbReference>
<keyword evidence="4" id="KW-1185">Reference proteome</keyword>
<accession>A0A3D9V6M0</accession>
<dbReference type="PANTHER" id="PTHR43777">
    <property type="entry name" value="MOLYBDENUM COFACTOR CYTIDYLYLTRANSFERASE"/>
    <property type="match status" value="1"/>
</dbReference>
<dbReference type="CDD" id="cd04182">
    <property type="entry name" value="GT_2_like_f"/>
    <property type="match status" value="1"/>
</dbReference>
<evidence type="ECO:0000259" key="2">
    <source>
        <dbReference type="Pfam" id="PF12804"/>
    </source>
</evidence>
<feature type="compositionally biased region" description="Acidic residues" evidence="1">
    <location>
        <begin position="180"/>
        <end position="189"/>
    </location>
</feature>
<dbReference type="GO" id="GO:0016779">
    <property type="term" value="F:nucleotidyltransferase activity"/>
    <property type="evidence" value="ECO:0007669"/>
    <property type="project" value="UniProtKB-ARBA"/>
</dbReference>
<dbReference type="PANTHER" id="PTHR43777:SF1">
    <property type="entry name" value="MOLYBDENUM COFACTOR CYTIDYLYLTRANSFERASE"/>
    <property type="match status" value="1"/>
</dbReference>
<dbReference type="EMBL" id="QTUC01000001">
    <property type="protein sequence ID" value="REF37129.1"/>
    <property type="molecule type" value="Genomic_DNA"/>
</dbReference>
<feature type="domain" description="MobA-like NTP transferase" evidence="2">
    <location>
        <begin position="8"/>
        <end position="168"/>
    </location>
</feature>
<dbReference type="Gene3D" id="3.90.550.10">
    <property type="entry name" value="Spore Coat Polysaccharide Biosynthesis Protein SpsA, Chain A"/>
    <property type="match status" value="1"/>
</dbReference>
<feature type="region of interest" description="Disordered" evidence="1">
    <location>
        <begin position="177"/>
        <end position="199"/>
    </location>
</feature>
<dbReference type="InterPro" id="IPR029044">
    <property type="entry name" value="Nucleotide-diphossugar_trans"/>
</dbReference>
<dbReference type="AlphaFoldDB" id="A0A3D9V6M0"/>
<dbReference type="InterPro" id="IPR025877">
    <property type="entry name" value="MobA-like_NTP_Trfase"/>
</dbReference>
<sequence length="199" mass="20768">MPEPSVAGLLLAAGAGRRLGQPKALVELDGRPLVDRGITLLRDAGCTPVHVVLGAAYDQVVAAAALDGATVVHNRDWRSGMGSSLRAGLASLPPHVGAVVVALVDQPRVTGEAVRRLIRAYRSGATVAVATYDDQPRNPVLLARPTWAAVAEVAHGDVGARPFLRAHPDLVTRVPCDDVGSPEDIDTPDDLAALRSGHR</sequence>
<evidence type="ECO:0000256" key="1">
    <source>
        <dbReference type="SAM" id="MobiDB-lite"/>
    </source>
</evidence>
<dbReference type="RefSeq" id="WP_115850643.1">
    <property type="nucleotide sequence ID" value="NZ_QTUC01000001.1"/>
</dbReference>
<comment type="caution">
    <text evidence="3">The sequence shown here is derived from an EMBL/GenBank/DDBJ whole genome shotgun (WGS) entry which is preliminary data.</text>
</comment>
<reference evidence="3 4" key="1">
    <citation type="submission" date="2018-08" db="EMBL/GenBank/DDBJ databases">
        <title>Sequencing the genomes of 1000 actinobacteria strains.</title>
        <authorList>
            <person name="Klenk H.-P."/>
        </authorList>
    </citation>
    <scope>NUCLEOTIDE SEQUENCE [LARGE SCALE GENOMIC DNA]</scope>
    <source>
        <strain evidence="3 4">DSM 22891</strain>
    </source>
</reference>
<dbReference type="OrthoDB" id="4427994at2"/>
<dbReference type="Proteomes" id="UP000256485">
    <property type="component" value="Unassembled WGS sequence"/>
</dbReference>
<dbReference type="SUPFAM" id="SSF53448">
    <property type="entry name" value="Nucleotide-diphospho-sugar transferases"/>
    <property type="match status" value="1"/>
</dbReference>
<evidence type="ECO:0000313" key="3">
    <source>
        <dbReference type="EMBL" id="REF37129.1"/>
    </source>
</evidence>
<gene>
    <name evidence="3" type="ORF">DFJ64_2565</name>
</gene>
<name>A0A3D9V6M0_THECX</name>
<evidence type="ECO:0000313" key="4">
    <source>
        <dbReference type="Proteomes" id="UP000256485"/>
    </source>
</evidence>